<protein>
    <recommendedName>
        <fullName evidence="4 8">Sucrose-6-phosphate hydrolase</fullName>
        <ecNumber evidence="3 8">3.2.1.26</ecNumber>
    </recommendedName>
    <alternativeName>
        <fullName evidence="7 9">Invertase</fullName>
    </alternativeName>
</protein>
<keyword evidence="5 8" id="KW-0378">Hydrolase</keyword>
<comment type="function">
    <text evidence="9">Enables the bacterium to metabolize sucrose as a sole carbon source.</text>
</comment>
<dbReference type="EMBL" id="JEOB01000003">
    <property type="protein sequence ID" value="EXM38972.1"/>
    <property type="molecule type" value="Genomic_DNA"/>
</dbReference>
<comment type="pathway">
    <text evidence="1 9">Glycan biosynthesis; sucrose metabolism.</text>
</comment>
<evidence type="ECO:0000256" key="9">
    <source>
        <dbReference type="RuleBase" id="RU365015"/>
    </source>
</evidence>
<sequence length="446" mass="50624">MKNDLRQKLHLEPKSGWINDPNGLCYFKGEYHVYYQYSPDSPTGSGRKCWGHLKSPDLISWRSMGIVLFPDTTDDKDGVYSGCGFVKDDTLYLFYTGNVKEEGDHDYVTSGRGANVILVTTKNGHDMSDKKVLLRNSDYPEECSCHVRDPKVWEDNGRYHMVLGARTLQDKGCVLHYVSDDLENWTFLEKYTADDMGYMWECPDEFVIDGHRFLSISPQGLVHGKYDNQNVYSSGYYRMENGVLTDFTEWDKGFDFYAPQSFEAPDGRRILFGWEGIGDIPYTNPTTELGWQHCLTLPRELTVTDYGKILQNPVRELDSLRKNAAPINSGDTVKIDLPFDLAAKVAGDIKVRFDNILQLLHQNGEFRLEFLSDSASGGRDVRYADIPELRDIRIIADKASVEVYINGGETVMSARMYPEDTEITLSAEGVNGTLYELDGIEVISDE</sequence>
<evidence type="ECO:0000256" key="5">
    <source>
        <dbReference type="ARBA" id="ARBA00022801"/>
    </source>
</evidence>
<accession>A0A011V0J2</accession>
<dbReference type="PROSITE" id="PS00609">
    <property type="entry name" value="GLYCOSYL_HYDROL_F32"/>
    <property type="match status" value="1"/>
</dbReference>
<dbReference type="GO" id="GO:0004564">
    <property type="term" value="F:beta-fructofuranosidase activity"/>
    <property type="evidence" value="ECO:0007669"/>
    <property type="project" value="UniProtKB-EC"/>
</dbReference>
<dbReference type="InterPro" id="IPR018053">
    <property type="entry name" value="Glyco_hydro_32_AS"/>
</dbReference>
<dbReference type="Pfam" id="PF08244">
    <property type="entry name" value="Glyco_hydro_32C"/>
    <property type="match status" value="1"/>
</dbReference>
<evidence type="ECO:0000259" key="11">
    <source>
        <dbReference type="Pfam" id="PF08244"/>
    </source>
</evidence>
<feature type="domain" description="Glycosyl hydrolase family 32 C-terminal" evidence="11">
    <location>
        <begin position="391"/>
        <end position="433"/>
    </location>
</feature>
<dbReference type="PANTHER" id="PTHR43101:SF1">
    <property type="entry name" value="BETA-FRUCTOSIDASE"/>
    <property type="match status" value="1"/>
</dbReference>
<dbReference type="InterPro" id="IPR023296">
    <property type="entry name" value="Glyco_hydro_beta-prop_sf"/>
</dbReference>
<dbReference type="Proteomes" id="UP000021369">
    <property type="component" value="Unassembled WGS sequence"/>
</dbReference>
<dbReference type="InterPro" id="IPR013320">
    <property type="entry name" value="ConA-like_dom_sf"/>
</dbReference>
<dbReference type="Pfam" id="PF00251">
    <property type="entry name" value="Glyco_hydro_32N"/>
    <property type="match status" value="1"/>
</dbReference>
<dbReference type="PATRIC" id="fig|1341156.4.peg.2281"/>
<dbReference type="NCBIfam" id="TIGR01322">
    <property type="entry name" value="scrB_fam"/>
    <property type="match status" value="1"/>
</dbReference>
<evidence type="ECO:0000313" key="13">
    <source>
        <dbReference type="Proteomes" id="UP000021369"/>
    </source>
</evidence>
<dbReference type="UniPathway" id="UPA00238"/>
<dbReference type="Gene3D" id="2.115.10.20">
    <property type="entry name" value="Glycosyl hydrolase domain, family 43"/>
    <property type="match status" value="1"/>
</dbReference>
<dbReference type="InterPro" id="IPR001362">
    <property type="entry name" value="Glyco_hydro_32"/>
</dbReference>
<dbReference type="CDD" id="cd18623">
    <property type="entry name" value="GH32_ScrB-like"/>
    <property type="match status" value="1"/>
</dbReference>
<keyword evidence="6 8" id="KW-0326">Glycosidase</keyword>
<dbReference type="InterPro" id="IPR051214">
    <property type="entry name" value="GH32_Enzymes"/>
</dbReference>
<dbReference type="Gene3D" id="2.60.120.560">
    <property type="entry name" value="Exo-inulinase, domain 1"/>
    <property type="match status" value="1"/>
</dbReference>
<dbReference type="OrthoDB" id="9759709at2"/>
<dbReference type="AlphaFoldDB" id="A0A011V0J2"/>
<dbReference type="InterPro" id="IPR006232">
    <property type="entry name" value="Suc6P_hydrolase"/>
</dbReference>
<keyword evidence="13" id="KW-1185">Reference proteome</keyword>
<gene>
    <name evidence="12" type="ORF">RASY3_11720</name>
</gene>
<evidence type="ECO:0000256" key="6">
    <source>
        <dbReference type="ARBA" id="ARBA00023295"/>
    </source>
</evidence>
<comment type="catalytic activity">
    <reaction evidence="8">
        <text>Hydrolysis of terminal non-reducing beta-D-fructofuranoside residues in beta-D-fructofuranosides.</text>
        <dbReference type="EC" id="3.2.1.26"/>
    </reaction>
</comment>
<dbReference type="RefSeq" id="WP_037288355.1">
    <property type="nucleotide sequence ID" value="NZ_JEOB01000003.1"/>
</dbReference>
<comment type="subcellular location">
    <subcellularLocation>
        <location evidence="9">Cytoplasm</location>
    </subcellularLocation>
</comment>
<dbReference type="SUPFAM" id="SSF49899">
    <property type="entry name" value="Concanavalin A-like lectins/glucanases"/>
    <property type="match status" value="1"/>
</dbReference>
<evidence type="ECO:0000256" key="4">
    <source>
        <dbReference type="ARBA" id="ARBA00019623"/>
    </source>
</evidence>
<dbReference type="SUPFAM" id="SSF75005">
    <property type="entry name" value="Arabinanase/levansucrase/invertase"/>
    <property type="match status" value="1"/>
</dbReference>
<dbReference type="InterPro" id="IPR013148">
    <property type="entry name" value="Glyco_hydro_32_N"/>
</dbReference>
<dbReference type="GO" id="GO:0005737">
    <property type="term" value="C:cytoplasm"/>
    <property type="evidence" value="ECO:0007669"/>
    <property type="project" value="UniProtKB-SubCell"/>
</dbReference>
<organism evidence="12 13">
    <name type="scientific">Ruminococcus albus SY3</name>
    <dbReference type="NCBI Taxonomy" id="1341156"/>
    <lineage>
        <taxon>Bacteria</taxon>
        <taxon>Bacillati</taxon>
        <taxon>Bacillota</taxon>
        <taxon>Clostridia</taxon>
        <taxon>Eubacteriales</taxon>
        <taxon>Oscillospiraceae</taxon>
        <taxon>Ruminococcus</taxon>
    </lineage>
</organism>
<evidence type="ECO:0000256" key="2">
    <source>
        <dbReference type="ARBA" id="ARBA00009902"/>
    </source>
</evidence>
<dbReference type="InterPro" id="IPR013189">
    <property type="entry name" value="Glyco_hydro_32_C"/>
</dbReference>
<evidence type="ECO:0000256" key="3">
    <source>
        <dbReference type="ARBA" id="ARBA00012758"/>
    </source>
</evidence>
<dbReference type="GO" id="GO:0005985">
    <property type="term" value="P:sucrose metabolic process"/>
    <property type="evidence" value="ECO:0007669"/>
    <property type="project" value="UniProtKB-UniPathway"/>
</dbReference>
<dbReference type="EC" id="3.2.1.26" evidence="3 8"/>
<proteinExistence type="inferred from homology"/>
<dbReference type="PANTHER" id="PTHR43101">
    <property type="entry name" value="BETA-FRUCTOSIDASE"/>
    <property type="match status" value="1"/>
</dbReference>
<evidence type="ECO:0000256" key="1">
    <source>
        <dbReference type="ARBA" id="ARBA00004914"/>
    </source>
</evidence>
<keyword evidence="9" id="KW-0119">Carbohydrate metabolism</keyword>
<comment type="caution">
    <text evidence="12">The sequence shown here is derived from an EMBL/GenBank/DDBJ whole genome shotgun (WGS) entry which is preliminary data.</text>
</comment>
<keyword evidence="9" id="KW-0963">Cytoplasm</keyword>
<reference evidence="12 13" key="1">
    <citation type="submission" date="2013-06" db="EMBL/GenBank/DDBJ databases">
        <title>Rumen cellulosomics: divergent fiber-degrading strategies revealed by comparative genome-wide analysis of six Ruminococcal strains.</title>
        <authorList>
            <person name="Dassa B."/>
            <person name="Borovok I."/>
            <person name="Lamed R."/>
            <person name="Flint H."/>
            <person name="Yeoman C.J."/>
            <person name="White B."/>
            <person name="Bayer E.A."/>
        </authorList>
    </citation>
    <scope>NUCLEOTIDE SEQUENCE [LARGE SCALE GENOMIC DNA]</scope>
    <source>
        <strain evidence="12 13">SY3</strain>
    </source>
</reference>
<evidence type="ECO:0000256" key="8">
    <source>
        <dbReference type="RuleBase" id="RU362110"/>
    </source>
</evidence>
<evidence type="ECO:0000259" key="10">
    <source>
        <dbReference type="Pfam" id="PF00251"/>
    </source>
</evidence>
<comment type="similarity">
    <text evidence="2 8">Belongs to the glycosyl hydrolase 32 family.</text>
</comment>
<evidence type="ECO:0000256" key="7">
    <source>
        <dbReference type="ARBA" id="ARBA00033367"/>
    </source>
</evidence>
<dbReference type="SMART" id="SM00640">
    <property type="entry name" value="Glyco_32"/>
    <property type="match status" value="1"/>
</dbReference>
<feature type="domain" description="Glycosyl hydrolase family 32 N-terminal" evidence="10">
    <location>
        <begin position="10"/>
        <end position="313"/>
    </location>
</feature>
<evidence type="ECO:0000313" key="12">
    <source>
        <dbReference type="EMBL" id="EXM38972.1"/>
    </source>
</evidence>
<name>A0A011V0J2_RUMAL</name>